<evidence type="ECO:0000256" key="2">
    <source>
        <dbReference type="ARBA" id="ARBA00012417"/>
    </source>
</evidence>
<dbReference type="InterPro" id="IPR050238">
    <property type="entry name" value="DNA_Rep/Repair_Clamp_Loader"/>
</dbReference>
<evidence type="ECO:0000256" key="4">
    <source>
        <dbReference type="ARBA" id="ARBA00022741"/>
    </source>
</evidence>
<dbReference type="SUPFAM" id="SSF52540">
    <property type="entry name" value="P-loop containing nucleoside triphosphate hydrolases"/>
    <property type="match status" value="1"/>
</dbReference>
<dbReference type="NCBIfam" id="NF004046">
    <property type="entry name" value="PRK05563.1"/>
    <property type="match status" value="1"/>
</dbReference>
<dbReference type="PRINTS" id="PR00300">
    <property type="entry name" value="CLPPROTEASEA"/>
</dbReference>
<evidence type="ECO:0000256" key="8">
    <source>
        <dbReference type="ARBA" id="ARBA00049244"/>
    </source>
</evidence>
<proteinExistence type="inferred from homology"/>
<evidence type="ECO:0000256" key="7">
    <source>
        <dbReference type="ARBA" id="ARBA00022932"/>
    </source>
</evidence>
<dbReference type="NCBIfam" id="TIGR02397">
    <property type="entry name" value="dnaX_nterm"/>
    <property type="match status" value="1"/>
</dbReference>
<keyword evidence="7" id="KW-0548">Nucleotidyltransferase</keyword>
<comment type="catalytic activity">
    <reaction evidence="8">
        <text>DNA(n) + a 2'-deoxyribonucleoside 5'-triphosphate = DNA(n+1) + diphosphate</text>
        <dbReference type="Rhea" id="RHEA:22508"/>
        <dbReference type="Rhea" id="RHEA-COMP:17339"/>
        <dbReference type="Rhea" id="RHEA-COMP:17340"/>
        <dbReference type="ChEBI" id="CHEBI:33019"/>
        <dbReference type="ChEBI" id="CHEBI:61560"/>
        <dbReference type="ChEBI" id="CHEBI:173112"/>
        <dbReference type="EC" id="2.7.7.7"/>
    </reaction>
</comment>
<dbReference type="InterPro" id="IPR027417">
    <property type="entry name" value="P-loop_NTPase"/>
</dbReference>
<dbReference type="PANTHER" id="PTHR11669">
    <property type="entry name" value="REPLICATION FACTOR C / DNA POLYMERASE III GAMMA-TAU SUBUNIT"/>
    <property type="match status" value="1"/>
</dbReference>
<dbReference type="EMBL" id="FOIT01000007">
    <property type="protein sequence ID" value="SEW16970.1"/>
    <property type="molecule type" value="Genomic_DNA"/>
</dbReference>
<dbReference type="AlphaFoldDB" id="A0A662Z5H1"/>
<feature type="region of interest" description="Disordered" evidence="9">
    <location>
        <begin position="512"/>
        <end position="543"/>
    </location>
</feature>
<evidence type="ECO:0000256" key="3">
    <source>
        <dbReference type="ARBA" id="ARBA00022723"/>
    </source>
</evidence>
<keyword evidence="5" id="KW-0862">Zinc</keyword>
<dbReference type="PANTHER" id="PTHR11669:SF0">
    <property type="entry name" value="PROTEIN STICHEL-LIKE 2"/>
    <property type="match status" value="1"/>
</dbReference>
<dbReference type="Pfam" id="PF22608">
    <property type="entry name" value="DNAX_ATPase_lid"/>
    <property type="match status" value="1"/>
</dbReference>
<keyword evidence="3" id="KW-0479">Metal-binding</keyword>
<dbReference type="Proteomes" id="UP000243605">
    <property type="component" value="Unassembled WGS sequence"/>
</dbReference>
<dbReference type="CDD" id="cd00009">
    <property type="entry name" value="AAA"/>
    <property type="match status" value="1"/>
</dbReference>
<dbReference type="EC" id="2.7.7.7" evidence="2"/>
<feature type="compositionally biased region" description="Basic and acidic residues" evidence="9">
    <location>
        <begin position="523"/>
        <end position="532"/>
    </location>
</feature>
<keyword evidence="12" id="KW-1185">Reference proteome</keyword>
<feature type="domain" description="AAA+ ATPase" evidence="10">
    <location>
        <begin position="37"/>
        <end position="179"/>
    </location>
</feature>
<dbReference type="CDD" id="cd18137">
    <property type="entry name" value="HLD_clamp_pol_III_gamma_tau"/>
    <property type="match status" value="1"/>
</dbReference>
<accession>A0A662Z5H1</accession>
<dbReference type="GO" id="GO:0006261">
    <property type="term" value="P:DNA-templated DNA replication"/>
    <property type="evidence" value="ECO:0007669"/>
    <property type="project" value="TreeGrafter"/>
</dbReference>
<sequence>MEYQALYRAFRPQTFNDVVGQKHVTKTLKNAIIRDKKSHAYLFSGPRGTGKTSIAKVFAKALNCPQQTNGEPCNTCHICESITDGSANDVMEIDAASNNGVDEIRNIRDKIKYAPTEATFKVYIIDEVHMLTIGAFNALLKTLEEPPAHAIFILATTEPHKIPATIISRTQRFDFKAIEHTEIISHLEHVASTEGVAYDDEALAYIARTAEGGMRDALSILDQVLAYSQENVTLDDVVMITGGIKTDQLSEWMKLIEASKSKEAFEMYHRLIDEGKDPTRLIHELVYFIRDSIILKTSNQLQDGDAFFNTSEETMYKMINVLNDAMVMMRFSVNTSVHLEVVIIKLIEVIKASTEQDVPNVDLGPLEARIRQLEQMLENNAQPTSEPVQQPKVTPTKNGLTEREIEKILNNANREDLERLKQDWQKVLSHVNESQDFSISTMIEHTQPVAASDEAVLIGFDNGVQSDILNRDEEKRKRIESAIASVIDRNIEVRGIPNVEWQQQVDVFRENYKKKQKQGTQQQEKKSSDIAKEMFGSHMVETE</sequence>
<dbReference type="Gene3D" id="1.10.8.60">
    <property type="match status" value="1"/>
</dbReference>
<protein>
    <recommendedName>
        <fullName evidence="2">DNA-directed DNA polymerase</fullName>
        <ecNumber evidence="2">2.7.7.7</ecNumber>
    </recommendedName>
</protein>
<dbReference type="GO" id="GO:0003887">
    <property type="term" value="F:DNA-directed DNA polymerase activity"/>
    <property type="evidence" value="ECO:0007669"/>
    <property type="project" value="UniProtKB-KW"/>
</dbReference>
<keyword evidence="4" id="KW-0547">Nucleotide-binding</keyword>
<dbReference type="InterPro" id="IPR045085">
    <property type="entry name" value="HLD_clamp_pol_III_gamma_tau"/>
</dbReference>
<dbReference type="InterPro" id="IPR008921">
    <property type="entry name" value="DNA_pol3_clamp-load_cplx_C"/>
</dbReference>
<reference evidence="11 12" key="1">
    <citation type="submission" date="2016-10" db="EMBL/GenBank/DDBJ databases">
        <authorList>
            <person name="Varghese N."/>
            <person name="Submissions S."/>
        </authorList>
    </citation>
    <scope>NUCLEOTIDE SEQUENCE [LARGE SCALE GENOMIC DNA]</scope>
    <source>
        <strain evidence="11 12">IBRC-M10081</strain>
    </source>
</reference>
<keyword evidence="6" id="KW-0067">ATP-binding</keyword>
<dbReference type="RefSeq" id="WP_091476364.1">
    <property type="nucleotide sequence ID" value="NZ_FOIT01000007.1"/>
</dbReference>
<name>A0A662Z5H1_9STAP</name>
<evidence type="ECO:0000256" key="6">
    <source>
        <dbReference type="ARBA" id="ARBA00022840"/>
    </source>
</evidence>
<dbReference type="OrthoDB" id="9810148at2"/>
<keyword evidence="7" id="KW-0808">Transferase</keyword>
<dbReference type="Gene3D" id="3.40.50.300">
    <property type="entry name" value="P-loop containing nucleotide triphosphate hydrolases"/>
    <property type="match status" value="1"/>
</dbReference>
<evidence type="ECO:0000313" key="12">
    <source>
        <dbReference type="Proteomes" id="UP000243605"/>
    </source>
</evidence>
<gene>
    <name evidence="11" type="ORF">SAMN05192557_1912</name>
</gene>
<evidence type="ECO:0000256" key="5">
    <source>
        <dbReference type="ARBA" id="ARBA00022833"/>
    </source>
</evidence>
<dbReference type="Pfam" id="PF13177">
    <property type="entry name" value="DNA_pol3_delta2"/>
    <property type="match status" value="1"/>
</dbReference>
<dbReference type="InterPro" id="IPR003593">
    <property type="entry name" value="AAA+_ATPase"/>
</dbReference>
<dbReference type="GO" id="GO:0046872">
    <property type="term" value="F:metal ion binding"/>
    <property type="evidence" value="ECO:0007669"/>
    <property type="project" value="UniProtKB-KW"/>
</dbReference>
<dbReference type="GO" id="GO:0003677">
    <property type="term" value="F:DNA binding"/>
    <property type="evidence" value="ECO:0007669"/>
    <property type="project" value="InterPro"/>
</dbReference>
<organism evidence="11 12">
    <name type="scientific">Aliicoccus persicus</name>
    <dbReference type="NCBI Taxonomy" id="930138"/>
    <lineage>
        <taxon>Bacteria</taxon>
        <taxon>Bacillati</taxon>
        <taxon>Bacillota</taxon>
        <taxon>Bacilli</taxon>
        <taxon>Bacillales</taxon>
        <taxon>Staphylococcaceae</taxon>
        <taxon>Aliicoccus</taxon>
    </lineage>
</organism>
<evidence type="ECO:0000259" key="10">
    <source>
        <dbReference type="SMART" id="SM00382"/>
    </source>
</evidence>
<keyword evidence="7" id="KW-0239">DNA-directed DNA polymerase</keyword>
<dbReference type="SMART" id="SM00382">
    <property type="entry name" value="AAA"/>
    <property type="match status" value="1"/>
</dbReference>
<dbReference type="GO" id="GO:0005524">
    <property type="term" value="F:ATP binding"/>
    <property type="evidence" value="ECO:0007669"/>
    <property type="project" value="UniProtKB-KW"/>
</dbReference>
<dbReference type="SUPFAM" id="SSF48019">
    <property type="entry name" value="post-AAA+ oligomerization domain-like"/>
    <property type="match status" value="1"/>
</dbReference>
<evidence type="ECO:0000313" key="11">
    <source>
        <dbReference type="EMBL" id="SEW16970.1"/>
    </source>
</evidence>
<evidence type="ECO:0000256" key="1">
    <source>
        <dbReference type="ARBA" id="ARBA00006360"/>
    </source>
</evidence>
<dbReference type="GO" id="GO:0009360">
    <property type="term" value="C:DNA polymerase III complex"/>
    <property type="evidence" value="ECO:0007669"/>
    <property type="project" value="InterPro"/>
</dbReference>
<dbReference type="InterPro" id="IPR001270">
    <property type="entry name" value="ClpA/B"/>
</dbReference>
<dbReference type="InterPro" id="IPR012763">
    <property type="entry name" value="DNA_pol_III_sug/sutau_N"/>
</dbReference>
<dbReference type="FunFam" id="1.10.8.60:FF:000013">
    <property type="entry name" value="DNA polymerase III subunit gamma/tau"/>
    <property type="match status" value="1"/>
</dbReference>
<dbReference type="FunFam" id="3.40.50.300:FF:000014">
    <property type="entry name" value="DNA polymerase III subunit gamma/tau"/>
    <property type="match status" value="1"/>
</dbReference>
<comment type="similarity">
    <text evidence="1">Belongs to the DnaX/STICHEL family.</text>
</comment>
<evidence type="ECO:0000256" key="9">
    <source>
        <dbReference type="SAM" id="MobiDB-lite"/>
    </source>
</evidence>